<keyword evidence="4 7" id="KW-1133">Transmembrane helix</keyword>
<comment type="subcellular location">
    <subcellularLocation>
        <location evidence="1">Membrane</location>
        <topology evidence="1">Multi-pass membrane protein</topology>
    </subcellularLocation>
</comment>
<evidence type="ECO:0000313" key="9">
    <source>
        <dbReference type="Proteomes" id="UP001367676"/>
    </source>
</evidence>
<feature type="transmembrane region" description="Helical" evidence="7">
    <location>
        <begin position="285"/>
        <end position="306"/>
    </location>
</feature>
<keyword evidence="5 7" id="KW-0472">Membrane</keyword>
<dbReference type="PANTHER" id="PTHR23506:SF23">
    <property type="entry name" value="GH10249P"/>
    <property type="match status" value="1"/>
</dbReference>
<keyword evidence="9" id="KW-1185">Reference proteome</keyword>
<dbReference type="Proteomes" id="UP001367676">
    <property type="component" value="Unassembled WGS sequence"/>
</dbReference>
<evidence type="ECO:0000256" key="3">
    <source>
        <dbReference type="ARBA" id="ARBA00022692"/>
    </source>
</evidence>
<dbReference type="GO" id="GO:0022857">
    <property type="term" value="F:transmembrane transporter activity"/>
    <property type="evidence" value="ECO:0007669"/>
    <property type="project" value="TreeGrafter"/>
</dbReference>
<feature type="transmembrane region" description="Helical" evidence="7">
    <location>
        <begin position="20"/>
        <end position="43"/>
    </location>
</feature>
<evidence type="ECO:0000256" key="7">
    <source>
        <dbReference type="SAM" id="Phobius"/>
    </source>
</evidence>
<evidence type="ECO:0000256" key="1">
    <source>
        <dbReference type="ARBA" id="ARBA00004141"/>
    </source>
</evidence>
<dbReference type="InterPro" id="IPR036259">
    <property type="entry name" value="MFS_trans_sf"/>
</dbReference>
<dbReference type="PANTHER" id="PTHR23506">
    <property type="entry name" value="GH10249P"/>
    <property type="match status" value="1"/>
</dbReference>
<evidence type="ECO:0000256" key="2">
    <source>
        <dbReference type="ARBA" id="ARBA00022448"/>
    </source>
</evidence>
<keyword evidence="2" id="KW-0813">Transport</keyword>
<gene>
    <name evidence="8" type="ORF">V9T40_010475</name>
</gene>
<feature type="transmembrane region" description="Helical" evidence="7">
    <location>
        <begin position="254"/>
        <end position="273"/>
    </location>
</feature>
<feature type="compositionally biased region" description="Pro residues" evidence="6">
    <location>
        <begin position="101"/>
        <end position="113"/>
    </location>
</feature>
<protein>
    <recommendedName>
        <fullName evidence="10">Major facilitator superfamily (MFS) profile domain-containing protein</fullName>
    </recommendedName>
</protein>
<organism evidence="8 9">
    <name type="scientific">Parthenolecanium corni</name>
    <dbReference type="NCBI Taxonomy" id="536013"/>
    <lineage>
        <taxon>Eukaryota</taxon>
        <taxon>Metazoa</taxon>
        <taxon>Ecdysozoa</taxon>
        <taxon>Arthropoda</taxon>
        <taxon>Hexapoda</taxon>
        <taxon>Insecta</taxon>
        <taxon>Pterygota</taxon>
        <taxon>Neoptera</taxon>
        <taxon>Paraneoptera</taxon>
        <taxon>Hemiptera</taxon>
        <taxon>Sternorrhyncha</taxon>
        <taxon>Coccoidea</taxon>
        <taxon>Coccidae</taxon>
        <taxon>Parthenolecanium</taxon>
    </lineage>
</organism>
<proteinExistence type="predicted"/>
<dbReference type="GO" id="GO:0016020">
    <property type="term" value="C:membrane"/>
    <property type="evidence" value="ECO:0007669"/>
    <property type="project" value="UniProtKB-SubCell"/>
</dbReference>
<feature type="transmembrane region" description="Helical" evidence="7">
    <location>
        <begin position="208"/>
        <end position="234"/>
    </location>
</feature>
<sequence length="325" mass="35657">MTARDDGKCCCRKFRESKPLLLTVVTIGAFLDSMLISTVVPIFPNQLQENKISNTTRDPSNRNENWINLQNETSLVNISQWRNNNSRINDDSNPSQVSTPAPAPAPAPTPTPFPTRMAAESQNGFDISQQSLELGILLASKPLAQLLVNPLVGRYANQLVFLSRFLVTITRYSYRKMMSLGFAVMFSSTLSITALADRFTDEKKRANAIRVALAGLGIGLSVGPPFGGFTYQHIGKTSPFLILCFPYCKTVKHIYVPSAVMGLGAGIVDIALMPEVAHLVDIRHSSVYGNAFAIVDIAMCLGLTIITKRITGDQNWDRRKTSDSS</sequence>
<comment type="caution">
    <text evidence="8">The sequence shown here is derived from an EMBL/GenBank/DDBJ whole genome shotgun (WGS) entry which is preliminary data.</text>
</comment>
<feature type="region of interest" description="Disordered" evidence="6">
    <location>
        <begin position="84"/>
        <end position="118"/>
    </location>
</feature>
<dbReference type="EMBL" id="JBBCAQ010000035">
    <property type="protein sequence ID" value="KAK7578270.1"/>
    <property type="molecule type" value="Genomic_DNA"/>
</dbReference>
<reference evidence="8 9" key="1">
    <citation type="submission" date="2024-03" db="EMBL/GenBank/DDBJ databases">
        <title>Adaptation during the transition from Ophiocordyceps entomopathogen to insect associate is accompanied by gene loss and intensified selection.</title>
        <authorList>
            <person name="Ward C.M."/>
            <person name="Onetto C.A."/>
            <person name="Borneman A.R."/>
        </authorList>
    </citation>
    <scope>NUCLEOTIDE SEQUENCE [LARGE SCALE GENOMIC DNA]</scope>
    <source>
        <strain evidence="8">AWRI1</strain>
        <tissue evidence="8">Single Adult Female</tissue>
    </source>
</reference>
<evidence type="ECO:0008006" key="10">
    <source>
        <dbReference type="Google" id="ProtNLM"/>
    </source>
</evidence>
<feature type="transmembrane region" description="Helical" evidence="7">
    <location>
        <begin position="177"/>
        <end position="196"/>
    </location>
</feature>
<evidence type="ECO:0000256" key="5">
    <source>
        <dbReference type="ARBA" id="ARBA00023136"/>
    </source>
</evidence>
<dbReference type="SUPFAM" id="SSF103473">
    <property type="entry name" value="MFS general substrate transporter"/>
    <property type="match status" value="1"/>
</dbReference>
<feature type="compositionally biased region" description="Low complexity" evidence="6">
    <location>
        <begin position="84"/>
        <end position="93"/>
    </location>
</feature>
<dbReference type="AlphaFoldDB" id="A0AAN9T8U0"/>
<keyword evidence="3 7" id="KW-0812">Transmembrane</keyword>
<accession>A0AAN9T8U0</accession>
<evidence type="ECO:0000313" key="8">
    <source>
        <dbReference type="EMBL" id="KAK7578270.1"/>
    </source>
</evidence>
<evidence type="ECO:0000256" key="4">
    <source>
        <dbReference type="ARBA" id="ARBA00022989"/>
    </source>
</evidence>
<evidence type="ECO:0000256" key="6">
    <source>
        <dbReference type="SAM" id="MobiDB-lite"/>
    </source>
</evidence>
<name>A0AAN9T8U0_9HEMI</name>
<dbReference type="InterPro" id="IPR050930">
    <property type="entry name" value="MFS_Vesicular_Transporter"/>
</dbReference>
<dbReference type="Gene3D" id="1.20.1250.20">
    <property type="entry name" value="MFS general substrate transporter like domains"/>
    <property type="match status" value="1"/>
</dbReference>